<dbReference type="AlphaFoldDB" id="A0AAU9IS21"/>
<evidence type="ECO:0000259" key="18">
    <source>
        <dbReference type="PROSITE" id="PS51296"/>
    </source>
</evidence>
<evidence type="ECO:0000313" key="19">
    <source>
        <dbReference type="EMBL" id="CAG9311093.1"/>
    </source>
</evidence>
<evidence type="ECO:0000256" key="5">
    <source>
        <dbReference type="ARBA" id="ARBA00022714"/>
    </source>
</evidence>
<dbReference type="Gene3D" id="2.102.10.10">
    <property type="entry name" value="Rieske [2Fe-2S] iron-sulphur domain"/>
    <property type="match status" value="1"/>
</dbReference>
<dbReference type="GO" id="GO:0051537">
    <property type="term" value="F:2 iron, 2 sulfur cluster binding"/>
    <property type="evidence" value="ECO:0007669"/>
    <property type="project" value="UniProtKB-KW"/>
</dbReference>
<feature type="transmembrane region" description="Helical" evidence="17">
    <location>
        <begin position="6"/>
        <end position="26"/>
    </location>
</feature>
<dbReference type="GO" id="GO:0170056">
    <property type="term" value="F:cholesterol 7-desaturase [NAD(P)H] activity"/>
    <property type="evidence" value="ECO:0007669"/>
    <property type="project" value="UniProtKB-EC"/>
</dbReference>
<keyword evidence="7 17" id="KW-1133">Transmembrane helix</keyword>
<gene>
    <name evidence="19" type="ORF">BSTOLATCC_MIC2795</name>
</gene>
<evidence type="ECO:0000256" key="14">
    <source>
        <dbReference type="ARBA" id="ARBA00026095"/>
    </source>
</evidence>
<evidence type="ECO:0000256" key="16">
    <source>
        <dbReference type="ARBA" id="ARBA00049548"/>
    </source>
</evidence>
<dbReference type="InterPro" id="IPR036922">
    <property type="entry name" value="Rieske_2Fe-2S_sf"/>
</dbReference>
<dbReference type="SUPFAM" id="SSF50022">
    <property type="entry name" value="ISP domain"/>
    <property type="match status" value="1"/>
</dbReference>
<evidence type="ECO:0000256" key="7">
    <source>
        <dbReference type="ARBA" id="ARBA00022989"/>
    </source>
</evidence>
<comment type="pathway">
    <text evidence="12">Steroid hormone biosynthesis; dafachronic acid biosynthesis.</text>
</comment>
<protein>
    <recommendedName>
        <fullName evidence="14">cholesterol 7-desaturase</fullName>
        <ecNumber evidence="14">1.14.19.21</ecNumber>
    </recommendedName>
</protein>
<comment type="caution">
    <text evidence="19">The sequence shown here is derived from an EMBL/GenBank/DDBJ whole genome shotgun (WGS) entry which is preliminary data.</text>
</comment>
<dbReference type="GO" id="GO:0046872">
    <property type="term" value="F:metal ion binding"/>
    <property type="evidence" value="ECO:0007669"/>
    <property type="project" value="UniProtKB-KW"/>
</dbReference>
<evidence type="ECO:0000313" key="20">
    <source>
        <dbReference type="Proteomes" id="UP001162131"/>
    </source>
</evidence>
<keyword evidence="4 17" id="KW-0812">Transmembrane</keyword>
<dbReference type="GO" id="GO:0016020">
    <property type="term" value="C:membrane"/>
    <property type="evidence" value="ECO:0007669"/>
    <property type="project" value="UniProtKB-SubCell"/>
</dbReference>
<evidence type="ECO:0000256" key="2">
    <source>
        <dbReference type="ARBA" id="ARBA00004370"/>
    </source>
</evidence>
<keyword evidence="11 17" id="KW-0472">Membrane</keyword>
<comment type="cofactor">
    <cofactor evidence="1">
        <name>Fe cation</name>
        <dbReference type="ChEBI" id="CHEBI:24875"/>
    </cofactor>
</comment>
<evidence type="ECO:0000256" key="17">
    <source>
        <dbReference type="SAM" id="Phobius"/>
    </source>
</evidence>
<evidence type="ECO:0000256" key="13">
    <source>
        <dbReference type="ARBA" id="ARBA00025729"/>
    </source>
</evidence>
<evidence type="ECO:0000256" key="11">
    <source>
        <dbReference type="ARBA" id="ARBA00023136"/>
    </source>
</evidence>
<dbReference type="InterPro" id="IPR045605">
    <property type="entry name" value="KshA-like_C"/>
</dbReference>
<dbReference type="GO" id="GO:0005737">
    <property type="term" value="C:cytoplasm"/>
    <property type="evidence" value="ECO:0007669"/>
    <property type="project" value="TreeGrafter"/>
</dbReference>
<name>A0AAU9IS21_9CILI</name>
<evidence type="ECO:0000256" key="10">
    <source>
        <dbReference type="ARBA" id="ARBA00023014"/>
    </source>
</evidence>
<keyword evidence="20" id="KW-1185">Reference proteome</keyword>
<evidence type="ECO:0000256" key="4">
    <source>
        <dbReference type="ARBA" id="ARBA00022692"/>
    </source>
</evidence>
<evidence type="ECO:0000256" key="6">
    <source>
        <dbReference type="ARBA" id="ARBA00022723"/>
    </source>
</evidence>
<comment type="catalytic activity">
    <reaction evidence="15">
        <text>cholesterol + NADH + O2 + H(+) = 7-dehydrocholesterol + NAD(+) + 2 H2O</text>
        <dbReference type="Rhea" id="RHEA:51644"/>
        <dbReference type="ChEBI" id="CHEBI:15377"/>
        <dbReference type="ChEBI" id="CHEBI:15378"/>
        <dbReference type="ChEBI" id="CHEBI:15379"/>
        <dbReference type="ChEBI" id="CHEBI:16113"/>
        <dbReference type="ChEBI" id="CHEBI:17759"/>
        <dbReference type="ChEBI" id="CHEBI:57540"/>
        <dbReference type="ChEBI" id="CHEBI:57945"/>
        <dbReference type="EC" id="1.14.19.21"/>
    </reaction>
    <physiologicalReaction direction="left-to-right" evidence="15">
        <dbReference type="Rhea" id="RHEA:51645"/>
    </physiologicalReaction>
</comment>
<dbReference type="Proteomes" id="UP001162131">
    <property type="component" value="Unassembled WGS sequence"/>
</dbReference>
<dbReference type="GO" id="GO:0008203">
    <property type="term" value="P:cholesterol metabolic process"/>
    <property type="evidence" value="ECO:0007669"/>
    <property type="project" value="InterPro"/>
</dbReference>
<dbReference type="Pfam" id="PF19298">
    <property type="entry name" value="KshA_C"/>
    <property type="match status" value="1"/>
</dbReference>
<comment type="subcellular location">
    <subcellularLocation>
        <location evidence="2">Membrane</location>
    </subcellularLocation>
</comment>
<dbReference type="CDD" id="cd03469">
    <property type="entry name" value="Rieske_RO_Alpha_N"/>
    <property type="match status" value="1"/>
</dbReference>
<evidence type="ECO:0000256" key="15">
    <source>
        <dbReference type="ARBA" id="ARBA00047853"/>
    </source>
</evidence>
<dbReference type="InterPro" id="IPR017941">
    <property type="entry name" value="Rieske_2Fe-2S"/>
</dbReference>
<keyword evidence="5" id="KW-0001">2Fe-2S</keyword>
<feature type="transmembrane region" description="Helical" evidence="17">
    <location>
        <begin position="315"/>
        <end position="334"/>
    </location>
</feature>
<evidence type="ECO:0000256" key="1">
    <source>
        <dbReference type="ARBA" id="ARBA00001962"/>
    </source>
</evidence>
<dbReference type="PANTHER" id="PTHR21266:SF32">
    <property type="entry name" value="CHOLESTEROL 7-DESATURASE NVD"/>
    <property type="match status" value="1"/>
</dbReference>
<reference evidence="19" key="1">
    <citation type="submission" date="2021-09" db="EMBL/GenBank/DDBJ databases">
        <authorList>
            <consortium name="AG Swart"/>
            <person name="Singh M."/>
            <person name="Singh A."/>
            <person name="Seah K."/>
            <person name="Emmerich C."/>
        </authorList>
    </citation>
    <scope>NUCLEOTIDE SEQUENCE</scope>
    <source>
        <strain evidence="19">ATCC30299</strain>
    </source>
</reference>
<evidence type="ECO:0000256" key="3">
    <source>
        <dbReference type="ARBA" id="ARBA00004972"/>
    </source>
</evidence>
<feature type="domain" description="Rieske" evidence="18">
    <location>
        <begin position="59"/>
        <end position="183"/>
    </location>
</feature>
<dbReference type="Gene3D" id="3.90.380.10">
    <property type="entry name" value="Naphthalene 1,2-dioxygenase Alpha Subunit, Chain A, domain 1"/>
    <property type="match status" value="1"/>
</dbReference>
<evidence type="ECO:0000256" key="8">
    <source>
        <dbReference type="ARBA" id="ARBA00023002"/>
    </source>
</evidence>
<dbReference type="EC" id="1.14.19.21" evidence="14"/>
<dbReference type="Pfam" id="PF00355">
    <property type="entry name" value="Rieske"/>
    <property type="match status" value="1"/>
</dbReference>
<dbReference type="PANTHER" id="PTHR21266">
    <property type="entry name" value="IRON-SULFUR DOMAIN CONTAINING PROTEIN"/>
    <property type="match status" value="1"/>
</dbReference>
<comment type="catalytic activity">
    <reaction evidence="16">
        <text>cholesterol + NADPH + O2 + H(+) = 7-dehydrocholesterol + NADP(+) + 2 H2O</text>
        <dbReference type="Rhea" id="RHEA:45024"/>
        <dbReference type="ChEBI" id="CHEBI:15377"/>
        <dbReference type="ChEBI" id="CHEBI:15378"/>
        <dbReference type="ChEBI" id="CHEBI:15379"/>
        <dbReference type="ChEBI" id="CHEBI:16113"/>
        <dbReference type="ChEBI" id="CHEBI:17759"/>
        <dbReference type="ChEBI" id="CHEBI:57783"/>
        <dbReference type="ChEBI" id="CHEBI:58349"/>
        <dbReference type="EC" id="1.14.19.21"/>
    </reaction>
    <physiologicalReaction direction="left-to-right" evidence="16">
        <dbReference type="Rhea" id="RHEA:45025"/>
    </physiologicalReaction>
</comment>
<dbReference type="PROSITE" id="PS51296">
    <property type="entry name" value="RIESKE"/>
    <property type="match status" value="1"/>
</dbReference>
<keyword evidence="9" id="KW-0408">Iron</keyword>
<keyword evidence="10" id="KW-0411">Iron-sulfur</keyword>
<accession>A0AAU9IS21</accession>
<dbReference type="InterPro" id="IPR050584">
    <property type="entry name" value="Cholesterol_7-desaturase"/>
</dbReference>
<comment type="pathway">
    <text evidence="3">Hormone biosynthesis.</text>
</comment>
<evidence type="ECO:0000256" key="9">
    <source>
        <dbReference type="ARBA" id="ARBA00023004"/>
    </source>
</evidence>
<dbReference type="SUPFAM" id="SSF55961">
    <property type="entry name" value="Bet v1-like"/>
    <property type="match status" value="1"/>
</dbReference>
<sequence length="437" mass="50919">MLEFLEGYLTTTNILLTLFLALYILYYRTFHHYRFEQKSAFTKGRRSMGKTLPAFPNGWFCVARSGEIKKGEAKHIDMHGQNIAVFRGTDGIIYAIDAYCSHMGANLAEGGKVKFGKGLQCPFHGWVFDGETGNCVSGADMKQREADKFTYSEKATEGLKKECKTKIGVKKWQVKEFGGFIFVWYHSIEELRTAPPPFEPLDITPFMEKLSYRGVSINKVQSHVQDIPENGGDLMHFYYVHSAFLPFTDLFKARWRAKWTKGDDPKLREIMKHEVPLIDQFKTQLMDRFLTEQNAKYIGVLSLDSYMILPGCSEIFFFNATAFQVGSGLVYLFLKSQFFEAVLFQHLSPLEKYKHEVFHDMWASSYLPYCITALMLRLEAQQVMNDGKVWDNKQFAMSTYYDLREEPDRMLLNWRSWYAQFYEGCREAEEEKERLSW</sequence>
<dbReference type="EMBL" id="CAJZBQ010000003">
    <property type="protein sequence ID" value="CAG9311093.1"/>
    <property type="molecule type" value="Genomic_DNA"/>
</dbReference>
<keyword evidence="8" id="KW-0560">Oxidoreductase</keyword>
<evidence type="ECO:0000256" key="12">
    <source>
        <dbReference type="ARBA" id="ARBA00025712"/>
    </source>
</evidence>
<keyword evidence="6" id="KW-0479">Metal-binding</keyword>
<proteinExistence type="inferred from homology"/>
<organism evidence="19 20">
    <name type="scientific">Blepharisma stoltei</name>
    <dbReference type="NCBI Taxonomy" id="1481888"/>
    <lineage>
        <taxon>Eukaryota</taxon>
        <taxon>Sar</taxon>
        <taxon>Alveolata</taxon>
        <taxon>Ciliophora</taxon>
        <taxon>Postciliodesmatophora</taxon>
        <taxon>Heterotrichea</taxon>
        <taxon>Heterotrichida</taxon>
        <taxon>Blepharismidae</taxon>
        <taxon>Blepharisma</taxon>
    </lineage>
</organism>
<comment type="similarity">
    <text evidence="13">Belongs to the cholesterol 7-desaturase family.</text>
</comment>